<accession>A0A437KEK1</accession>
<dbReference type="EC" id="6.5.1.1" evidence="2"/>
<organism evidence="6 7">
    <name type="scientific">Niallia taxi</name>
    <dbReference type="NCBI Taxonomy" id="2499688"/>
    <lineage>
        <taxon>Bacteria</taxon>
        <taxon>Bacillati</taxon>
        <taxon>Bacillota</taxon>
        <taxon>Bacilli</taxon>
        <taxon>Bacillales</taxon>
        <taxon>Bacillaceae</taxon>
        <taxon>Niallia</taxon>
    </lineage>
</organism>
<comment type="catalytic activity">
    <reaction evidence="4">
        <text>ATP + (deoxyribonucleotide)n-3'-hydroxyl + 5'-phospho-(deoxyribonucleotide)m = (deoxyribonucleotide)n+m + AMP + diphosphate.</text>
        <dbReference type="EC" id="6.5.1.1"/>
    </reaction>
</comment>
<gene>
    <name evidence="6" type="ORF">EM808_08535</name>
</gene>
<keyword evidence="7" id="KW-1185">Reference proteome</keyword>
<evidence type="ECO:0000259" key="5">
    <source>
        <dbReference type="PROSITE" id="PS50160"/>
    </source>
</evidence>
<protein>
    <recommendedName>
        <fullName evidence="2">DNA ligase (ATP)</fullName>
        <ecNumber evidence="2">6.5.1.1</ecNumber>
    </recommendedName>
</protein>
<dbReference type="EMBL" id="RZTZ01000002">
    <property type="protein sequence ID" value="RVT65534.1"/>
    <property type="molecule type" value="Genomic_DNA"/>
</dbReference>
<evidence type="ECO:0000256" key="3">
    <source>
        <dbReference type="ARBA" id="ARBA00022598"/>
    </source>
</evidence>
<dbReference type="Pfam" id="PF01068">
    <property type="entry name" value="DNA_ligase_A_M"/>
    <property type="match status" value="1"/>
</dbReference>
<dbReference type="InterPro" id="IPR050191">
    <property type="entry name" value="ATP-dep_DNA_ligase"/>
</dbReference>
<dbReference type="PROSITE" id="PS50160">
    <property type="entry name" value="DNA_LIGASE_A3"/>
    <property type="match status" value="1"/>
</dbReference>
<dbReference type="SUPFAM" id="SSF50249">
    <property type="entry name" value="Nucleic acid-binding proteins"/>
    <property type="match status" value="1"/>
</dbReference>
<dbReference type="Proteomes" id="UP000288024">
    <property type="component" value="Unassembled WGS sequence"/>
</dbReference>
<dbReference type="GO" id="GO:0005524">
    <property type="term" value="F:ATP binding"/>
    <property type="evidence" value="ECO:0007669"/>
    <property type="project" value="InterPro"/>
</dbReference>
<dbReference type="PROSITE" id="PS00697">
    <property type="entry name" value="DNA_LIGASE_A1"/>
    <property type="match status" value="1"/>
</dbReference>
<evidence type="ECO:0000256" key="4">
    <source>
        <dbReference type="ARBA" id="ARBA00034003"/>
    </source>
</evidence>
<dbReference type="Gene3D" id="2.40.50.140">
    <property type="entry name" value="Nucleic acid-binding proteins"/>
    <property type="match status" value="1"/>
</dbReference>
<dbReference type="CDD" id="cd07971">
    <property type="entry name" value="OBF_DNA_ligase_LigD"/>
    <property type="match status" value="1"/>
</dbReference>
<dbReference type="PANTHER" id="PTHR45674">
    <property type="entry name" value="DNA LIGASE 1/3 FAMILY MEMBER"/>
    <property type="match status" value="1"/>
</dbReference>
<evidence type="ECO:0000313" key="6">
    <source>
        <dbReference type="EMBL" id="RVT65534.1"/>
    </source>
</evidence>
<reference evidence="6 7" key="1">
    <citation type="submission" date="2019-01" db="EMBL/GenBank/DDBJ databases">
        <title>Bacillus sp. M5HDSG1-1, whole genome shotgun sequence.</title>
        <authorList>
            <person name="Tuo L."/>
        </authorList>
    </citation>
    <scope>NUCLEOTIDE SEQUENCE [LARGE SCALE GENOMIC DNA]</scope>
    <source>
        <strain evidence="6 7">M5HDSG1-1</strain>
    </source>
</reference>
<sequence>MKPIVPFEPVVTESVPIGDNWVAQVKWDGTRILTYHDGDNTKLYNRKLNERTKQYPELLHASTYLEADSFILDGEVIALKNGKPSFYDVMKRDRLKNIERNGGMMDRVPITYMVFDILYLNGNWVTDKPLAERMELLKALVKPNEHVQLVESFSDKEGLLQACLSNDLEGVVFKDLTSSYTLGAKDKRWLKRKKQHDLIAVIGGVTYKNGVANSLHLGLYDQETNLIYIGSVGNGKLTNKDWVELTKILVTLQMENCPFTNINDGKSAMVWLKPILTVKVSFLEWIEDQTLRHPIIEAFVTADPLECRLEKEE</sequence>
<dbReference type="SUPFAM" id="SSF56091">
    <property type="entry name" value="DNA ligase/mRNA capping enzyme, catalytic domain"/>
    <property type="match status" value="1"/>
</dbReference>
<dbReference type="Pfam" id="PF04679">
    <property type="entry name" value="DNA_ligase_A_C"/>
    <property type="match status" value="1"/>
</dbReference>
<dbReference type="PANTHER" id="PTHR45674:SF4">
    <property type="entry name" value="DNA LIGASE 1"/>
    <property type="match status" value="1"/>
</dbReference>
<dbReference type="GO" id="GO:0006310">
    <property type="term" value="P:DNA recombination"/>
    <property type="evidence" value="ECO:0007669"/>
    <property type="project" value="InterPro"/>
</dbReference>
<keyword evidence="3 6" id="KW-0436">Ligase</keyword>
<dbReference type="InterPro" id="IPR012310">
    <property type="entry name" value="DNA_ligase_ATP-dep_cent"/>
</dbReference>
<name>A0A437KEK1_9BACI</name>
<dbReference type="InterPro" id="IPR012309">
    <property type="entry name" value="DNA_ligase_ATP-dep_C"/>
</dbReference>
<dbReference type="AlphaFoldDB" id="A0A437KEK1"/>
<proteinExistence type="inferred from homology"/>
<evidence type="ECO:0000313" key="7">
    <source>
        <dbReference type="Proteomes" id="UP000288024"/>
    </source>
</evidence>
<dbReference type="CDD" id="cd07906">
    <property type="entry name" value="Adenylation_DNA_ligase_LigD_LigC"/>
    <property type="match status" value="1"/>
</dbReference>
<evidence type="ECO:0000256" key="1">
    <source>
        <dbReference type="ARBA" id="ARBA00007572"/>
    </source>
</evidence>
<dbReference type="InterPro" id="IPR016059">
    <property type="entry name" value="DNA_ligase_ATP-dep_CS"/>
</dbReference>
<feature type="domain" description="ATP-dependent DNA ligase family profile" evidence="5">
    <location>
        <begin position="103"/>
        <end position="236"/>
    </location>
</feature>
<dbReference type="RefSeq" id="WP_127737751.1">
    <property type="nucleotide sequence ID" value="NZ_CAJCKN010000066.1"/>
</dbReference>
<dbReference type="Gene3D" id="3.30.470.30">
    <property type="entry name" value="DNA ligase/mRNA capping enzyme"/>
    <property type="match status" value="1"/>
</dbReference>
<dbReference type="GeneID" id="87618365"/>
<evidence type="ECO:0000256" key="2">
    <source>
        <dbReference type="ARBA" id="ARBA00012727"/>
    </source>
</evidence>
<dbReference type="InterPro" id="IPR012340">
    <property type="entry name" value="NA-bd_OB-fold"/>
</dbReference>
<dbReference type="GO" id="GO:0003910">
    <property type="term" value="F:DNA ligase (ATP) activity"/>
    <property type="evidence" value="ECO:0007669"/>
    <property type="project" value="UniProtKB-EC"/>
</dbReference>
<dbReference type="GO" id="GO:0006281">
    <property type="term" value="P:DNA repair"/>
    <property type="evidence" value="ECO:0007669"/>
    <property type="project" value="InterPro"/>
</dbReference>
<comment type="similarity">
    <text evidence="1">Belongs to the ATP-dependent DNA ligase family.</text>
</comment>
<comment type="caution">
    <text evidence="6">The sequence shown here is derived from an EMBL/GenBank/DDBJ whole genome shotgun (WGS) entry which is preliminary data.</text>
</comment>